<dbReference type="InterPro" id="IPR051684">
    <property type="entry name" value="Electron_Trans/Redox"/>
</dbReference>
<keyword evidence="11" id="KW-1185">Reference proteome</keyword>
<dbReference type="InterPro" id="IPR032879">
    <property type="entry name" value="FixG_C"/>
</dbReference>
<dbReference type="STRING" id="1033802.SSPSH_002858"/>
<keyword evidence="6" id="KW-0411">Iron-sulfur</keyword>
<organism evidence="10 11">
    <name type="scientific">Salinisphaera shabanensis E1L3A</name>
    <dbReference type="NCBI Taxonomy" id="1033802"/>
    <lineage>
        <taxon>Bacteria</taxon>
        <taxon>Pseudomonadati</taxon>
        <taxon>Pseudomonadota</taxon>
        <taxon>Gammaproteobacteria</taxon>
        <taxon>Salinisphaerales</taxon>
        <taxon>Salinisphaeraceae</taxon>
        <taxon>Salinisphaera</taxon>
    </lineage>
</organism>
<dbReference type="SUPFAM" id="SSF54862">
    <property type="entry name" value="4Fe-4S ferredoxins"/>
    <property type="match status" value="1"/>
</dbReference>
<dbReference type="Pfam" id="PF11614">
    <property type="entry name" value="FixG_C"/>
    <property type="match status" value="1"/>
</dbReference>
<keyword evidence="4" id="KW-0249">Electron transport</keyword>
<dbReference type="AlphaFoldDB" id="U2EJR1"/>
<dbReference type="InterPro" id="IPR014116">
    <property type="entry name" value="Cyt_c_oxidase_cbb3_FixG"/>
</dbReference>
<keyword evidence="1" id="KW-0813">Transport</keyword>
<proteinExistence type="predicted"/>
<feature type="compositionally biased region" description="Basic residues" evidence="7">
    <location>
        <begin position="1"/>
        <end position="14"/>
    </location>
</feature>
<evidence type="ECO:0000256" key="3">
    <source>
        <dbReference type="ARBA" id="ARBA00022723"/>
    </source>
</evidence>
<dbReference type="GO" id="GO:0046872">
    <property type="term" value="F:metal ion binding"/>
    <property type="evidence" value="ECO:0007669"/>
    <property type="project" value="UniProtKB-KW"/>
</dbReference>
<dbReference type="RefSeq" id="WP_006915438.1">
    <property type="nucleotide sequence ID" value="NZ_AFNV02000021.1"/>
</dbReference>
<dbReference type="EMBL" id="AFNV02000021">
    <property type="protein sequence ID" value="ERJ18245.1"/>
    <property type="molecule type" value="Genomic_DNA"/>
</dbReference>
<feature type="transmembrane region" description="Helical" evidence="8">
    <location>
        <begin position="93"/>
        <end position="114"/>
    </location>
</feature>
<dbReference type="eggNOG" id="COG0348">
    <property type="taxonomic scope" value="Bacteria"/>
</dbReference>
<dbReference type="Pfam" id="PF13746">
    <property type="entry name" value="Fer4_18"/>
    <property type="match status" value="1"/>
</dbReference>
<evidence type="ECO:0000313" key="10">
    <source>
        <dbReference type="EMBL" id="ERJ18245.1"/>
    </source>
</evidence>
<evidence type="ECO:0000313" key="11">
    <source>
        <dbReference type="Proteomes" id="UP000006242"/>
    </source>
</evidence>
<comment type="caution">
    <text evidence="10">The sequence shown here is derived from an EMBL/GenBank/DDBJ whole genome shotgun (WGS) entry which is preliminary data.</text>
</comment>
<keyword evidence="3" id="KW-0479">Metal-binding</keyword>
<accession>U2EJR1</accession>
<feature type="transmembrane region" description="Helical" evidence="8">
    <location>
        <begin position="199"/>
        <end position="221"/>
    </location>
</feature>
<name>U2EJR1_9GAMM</name>
<dbReference type="InterPro" id="IPR017896">
    <property type="entry name" value="4Fe4S_Fe-S-bd"/>
</dbReference>
<feature type="transmembrane region" description="Helical" evidence="8">
    <location>
        <begin position="342"/>
        <end position="362"/>
    </location>
</feature>
<dbReference type="InterPro" id="IPR013783">
    <property type="entry name" value="Ig-like_fold"/>
</dbReference>
<dbReference type="Pfam" id="PF12801">
    <property type="entry name" value="Fer4_5"/>
    <property type="match status" value="1"/>
</dbReference>
<protein>
    <submittedName>
        <fullName evidence="10">Ferredoxin protein</fullName>
    </submittedName>
</protein>
<dbReference type="GO" id="GO:0051539">
    <property type="term" value="F:4 iron, 4 sulfur cluster binding"/>
    <property type="evidence" value="ECO:0007669"/>
    <property type="project" value="UniProtKB-KW"/>
</dbReference>
<reference evidence="10 11" key="2">
    <citation type="journal article" date="2013" name="PLoS ONE">
        <title>INDIGO - INtegrated Data Warehouse of MIcrobial GenOmes with Examples from the Red Sea Extremophiles.</title>
        <authorList>
            <person name="Alam I."/>
            <person name="Antunes A."/>
            <person name="Kamau A.A."/>
            <person name="Ba Alawi W."/>
            <person name="Kalkatawi M."/>
            <person name="Stingl U."/>
            <person name="Bajic V.B."/>
        </authorList>
    </citation>
    <scope>NUCLEOTIDE SEQUENCE [LARGE SCALE GENOMIC DNA]</scope>
    <source>
        <strain evidence="10 11">E1L3A</strain>
    </source>
</reference>
<evidence type="ECO:0000256" key="7">
    <source>
        <dbReference type="SAM" id="MobiDB-lite"/>
    </source>
</evidence>
<dbReference type="PROSITE" id="PS00198">
    <property type="entry name" value="4FE4S_FER_1"/>
    <property type="match status" value="1"/>
</dbReference>
<feature type="transmembrane region" description="Helical" evidence="8">
    <location>
        <begin position="46"/>
        <end position="66"/>
    </location>
</feature>
<feature type="region of interest" description="Disordered" evidence="7">
    <location>
        <begin position="1"/>
        <end position="20"/>
    </location>
</feature>
<keyword evidence="5" id="KW-0408">Iron</keyword>
<evidence type="ECO:0000256" key="2">
    <source>
        <dbReference type="ARBA" id="ARBA00022485"/>
    </source>
</evidence>
<feature type="domain" description="4Fe-4S ferredoxin-type" evidence="9">
    <location>
        <begin position="265"/>
        <end position="293"/>
    </location>
</feature>
<evidence type="ECO:0000256" key="4">
    <source>
        <dbReference type="ARBA" id="ARBA00022982"/>
    </source>
</evidence>
<evidence type="ECO:0000256" key="5">
    <source>
        <dbReference type="ARBA" id="ARBA00023004"/>
    </source>
</evidence>
<evidence type="ECO:0000256" key="8">
    <source>
        <dbReference type="SAM" id="Phobius"/>
    </source>
</evidence>
<reference evidence="10 11" key="1">
    <citation type="journal article" date="2011" name="J. Bacteriol.">
        <title>Genome sequence of Salinisphaera shabanensis, a gammaproteobacterium from the harsh, variable environment of the brine-seawater interface of the Shaban Deep in the Red Sea.</title>
        <authorList>
            <person name="Antunes A."/>
            <person name="Alam I."/>
            <person name="Bajic V.B."/>
            <person name="Stingl U."/>
        </authorList>
    </citation>
    <scope>NUCLEOTIDE SEQUENCE [LARGE SCALE GENOMIC DNA]</scope>
    <source>
        <strain evidence="10 11">E1L3A</strain>
    </source>
</reference>
<feature type="transmembrane region" description="Helical" evidence="8">
    <location>
        <begin position="168"/>
        <end position="187"/>
    </location>
</feature>
<evidence type="ECO:0000256" key="1">
    <source>
        <dbReference type="ARBA" id="ARBA00022448"/>
    </source>
</evidence>
<keyword evidence="8" id="KW-0472">Membrane</keyword>
<sequence>MTSRQQTHRSHRKGASAEAAPVQPISMYQSRAKTYPREINGFYQRLRTIAVFVLLGLFYLLPWISWNGRQAVLFDLPARQFHIVGLTFWPQDFIYLTLLLVICALGLFFVTAVVGRVWCGYACPQTVWTEVFLWVESKIEGDRMRRIKLDRGPWNANKIWRKSAKHTIWVLLGLWTGFTFVGFFTPITDLGARFLTLDVGGWEVFWTLFYGFATWGNAGFLRENVCLYMCPYARFQSAMFDRDTYTVAYDPNRGEPRGPRKRGADPSALGMGDCIDCTMCVQVCPTGIDIRDGLQYECINCGACADACDTVMDRMNYPRGLIRYTSENALEGKRSSLLRPRVLIYAALLVVLAAAFVLGIGMRSSLRMDILPDRNALYRVIDDTHVENVYGIKLMNMSQEPRVFRVEVANNNAYSIETDPERVRVAPGEVRNLPARVSVDSRKVQGGGHDIVLRAYSVDGSTSVTETTRFHMPINR</sequence>
<evidence type="ECO:0000256" key="6">
    <source>
        <dbReference type="ARBA" id="ARBA00023014"/>
    </source>
</evidence>
<dbReference type="GO" id="GO:0005886">
    <property type="term" value="C:plasma membrane"/>
    <property type="evidence" value="ECO:0007669"/>
    <property type="project" value="TreeGrafter"/>
</dbReference>
<dbReference type="InterPro" id="IPR017900">
    <property type="entry name" value="4Fe4S_Fe_S_CS"/>
</dbReference>
<dbReference type="NCBIfam" id="TIGR02745">
    <property type="entry name" value="ccoG_rdxA_fixG"/>
    <property type="match status" value="1"/>
</dbReference>
<evidence type="ECO:0000259" key="9">
    <source>
        <dbReference type="PROSITE" id="PS51379"/>
    </source>
</evidence>
<keyword evidence="8" id="KW-0812">Transmembrane</keyword>
<dbReference type="Proteomes" id="UP000006242">
    <property type="component" value="Unassembled WGS sequence"/>
</dbReference>
<dbReference type="PANTHER" id="PTHR30176">
    <property type="entry name" value="FERREDOXIN-TYPE PROTEIN NAPH"/>
    <property type="match status" value="1"/>
</dbReference>
<keyword evidence="2" id="KW-0004">4Fe-4S</keyword>
<dbReference type="PANTHER" id="PTHR30176:SF3">
    <property type="entry name" value="FERREDOXIN-TYPE PROTEIN NAPH"/>
    <property type="match status" value="1"/>
</dbReference>
<gene>
    <name evidence="10" type="ORF">SSPSH_002858</name>
</gene>
<keyword evidence="8" id="KW-1133">Transmembrane helix</keyword>
<dbReference type="Gene3D" id="2.60.40.10">
    <property type="entry name" value="Immunoglobulins"/>
    <property type="match status" value="1"/>
</dbReference>
<dbReference type="PROSITE" id="PS51379">
    <property type="entry name" value="4FE4S_FER_2"/>
    <property type="match status" value="1"/>
</dbReference>